<feature type="compositionally biased region" description="Polar residues" evidence="1">
    <location>
        <begin position="45"/>
        <end position="60"/>
    </location>
</feature>
<feature type="compositionally biased region" description="Basic residues" evidence="1">
    <location>
        <begin position="96"/>
        <end position="108"/>
    </location>
</feature>
<feature type="compositionally biased region" description="Basic and acidic residues" evidence="1">
    <location>
        <begin position="7"/>
        <end position="22"/>
    </location>
</feature>
<name>A0AAD7H544_9AGAR</name>
<evidence type="ECO:0000313" key="2">
    <source>
        <dbReference type="EMBL" id="KAJ7712595.1"/>
    </source>
</evidence>
<comment type="caution">
    <text evidence="2">The sequence shown here is derived from an EMBL/GenBank/DDBJ whole genome shotgun (WGS) entry which is preliminary data.</text>
</comment>
<gene>
    <name evidence="2" type="ORF">B0H16DRAFT_1702811</name>
</gene>
<proteinExistence type="predicted"/>
<feature type="compositionally biased region" description="Basic residues" evidence="1">
    <location>
        <begin position="117"/>
        <end position="126"/>
    </location>
</feature>
<evidence type="ECO:0000256" key="1">
    <source>
        <dbReference type="SAM" id="MobiDB-lite"/>
    </source>
</evidence>
<evidence type="ECO:0000313" key="3">
    <source>
        <dbReference type="Proteomes" id="UP001215598"/>
    </source>
</evidence>
<feature type="region of interest" description="Disordered" evidence="1">
    <location>
        <begin position="159"/>
        <end position="231"/>
    </location>
</feature>
<reference evidence="2" key="1">
    <citation type="submission" date="2023-03" db="EMBL/GenBank/DDBJ databases">
        <title>Massive genome expansion in bonnet fungi (Mycena s.s.) driven by repeated elements and novel gene families across ecological guilds.</title>
        <authorList>
            <consortium name="Lawrence Berkeley National Laboratory"/>
            <person name="Harder C.B."/>
            <person name="Miyauchi S."/>
            <person name="Viragh M."/>
            <person name="Kuo A."/>
            <person name="Thoen E."/>
            <person name="Andreopoulos B."/>
            <person name="Lu D."/>
            <person name="Skrede I."/>
            <person name="Drula E."/>
            <person name="Henrissat B."/>
            <person name="Morin E."/>
            <person name="Kohler A."/>
            <person name="Barry K."/>
            <person name="LaButti K."/>
            <person name="Morin E."/>
            <person name="Salamov A."/>
            <person name="Lipzen A."/>
            <person name="Mereny Z."/>
            <person name="Hegedus B."/>
            <person name="Baldrian P."/>
            <person name="Stursova M."/>
            <person name="Weitz H."/>
            <person name="Taylor A."/>
            <person name="Grigoriev I.V."/>
            <person name="Nagy L.G."/>
            <person name="Martin F."/>
            <person name="Kauserud H."/>
        </authorList>
    </citation>
    <scope>NUCLEOTIDE SEQUENCE</scope>
    <source>
        <strain evidence="2">CBHHK182m</strain>
    </source>
</reference>
<sequence>MWPSPHTKKDAVHVRRREERQTRGTGGKHEARKPRRVALKKLDANSRTALGSSSTPTLTRQHPAPVPTRHSDSPRMPAKVRALPPLPPRQTPFPLSKKKKKSAKKINAAKKPPQKSAKQHSRKNHLIPHTSLLGNGVSHAHKEADDERVVRVGDGGIIEDGGIRERGGEGERGGRWGRTQEASKQAKRKWGRKEGTVKGNVGKGGVRKEGNAEKGGGGAKKWEKRTRRPHTLDALRKGLVAAAYAA</sequence>
<dbReference type="Proteomes" id="UP001215598">
    <property type="component" value="Unassembled WGS sequence"/>
</dbReference>
<accession>A0AAD7H544</accession>
<dbReference type="AlphaFoldDB" id="A0AAD7H544"/>
<feature type="compositionally biased region" description="Basic and acidic residues" evidence="1">
    <location>
        <begin position="161"/>
        <end position="174"/>
    </location>
</feature>
<dbReference type="EMBL" id="JARKIB010000362">
    <property type="protein sequence ID" value="KAJ7712595.1"/>
    <property type="molecule type" value="Genomic_DNA"/>
</dbReference>
<protein>
    <submittedName>
        <fullName evidence="2">Uncharacterized protein</fullName>
    </submittedName>
</protein>
<feature type="compositionally biased region" description="Basic residues" evidence="1">
    <location>
        <begin position="30"/>
        <end position="39"/>
    </location>
</feature>
<organism evidence="2 3">
    <name type="scientific">Mycena metata</name>
    <dbReference type="NCBI Taxonomy" id="1033252"/>
    <lineage>
        <taxon>Eukaryota</taxon>
        <taxon>Fungi</taxon>
        <taxon>Dikarya</taxon>
        <taxon>Basidiomycota</taxon>
        <taxon>Agaricomycotina</taxon>
        <taxon>Agaricomycetes</taxon>
        <taxon>Agaricomycetidae</taxon>
        <taxon>Agaricales</taxon>
        <taxon>Marasmiineae</taxon>
        <taxon>Mycenaceae</taxon>
        <taxon>Mycena</taxon>
    </lineage>
</organism>
<feature type="region of interest" description="Disordered" evidence="1">
    <location>
        <begin position="1"/>
        <end position="145"/>
    </location>
</feature>
<keyword evidence="3" id="KW-1185">Reference proteome</keyword>